<dbReference type="Proteomes" id="UP000308652">
    <property type="component" value="Unassembled WGS sequence"/>
</dbReference>
<keyword evidence="2" id="KW-1185">Reference proteome</keyword>
<evidence type="ECO:0000313" key="2">
    <source>
        <dbReference type="Proteomes" id="UP000308652"/>
    </source>
</evidence>
<dbReference type="EMBL" id="ML213664">
    <property type="protein sequence ID" value="TFK32768.1"/>
    <property type="molecule type" value="Genomic_DNA"/>
</dbReference>
<name>A0A5C3LIY4_9AGAR</name>
<proteinExistence type="predicted"/>
<organism evidence="1 2">
    <name type="scientific">Crucibulum laeve</name>
    <dbReference type="NCBI Taxonomy" id="68775"/>
    <lineage>
        <taxon>Eukaryota</taxon>
        <taxon>Fungi</taxon>
        <taxon>Dikarya</taxon>
        <taxon>Basidiomycota</taxon>
        <taxon>Agaricomycotina</taxon>
        <taxon>Agaricomycetes</taxon>
        <taxon>Agaricomycetidae</taxon>
        <taxon>Agaricales</taxon>
        <taxon>Agaricineae</taxon>
        <taxon>Nidulariaceae</taxon>
        <taxon>Crucibulum</taxon>
    </lineage>
</organism>
<protein>
    <submittedName>
        <fullName evidence="1">Uncharacterized protein</fullName>
    </submittedName>
</protein>
<dbReference type="AlphaFoldDB" id="A0A5C3LIY4"/>
<reference evidence="1 2" key="1">
    <citation type="journal article" date="2019" name="Nat. Ecol. Evol.">
        <title>Megaphylogeny resolves global patterns of mushroom evolution.</title>
        <authorList>
            <person name="Varga T."/>
            <person name="Krizsan K."/>
            <person name="Foldi C."/>
            <person name="Dima B."/>
            <person name="Sanchez-Garcia M."/>
            <person name="Sanchez-Ramirez S."/>
            <person name="Szollosi G.J."/>
            <person name="Szarkandi J.G."/>
            <person name="Papp V."/>
            <person name="Albert L."/>
            <person name="Andreopoulos W."/>
            <person name="Angelini C."/>
            <person name="Antonin V."/>
            <person name="Barry K.W."/>
            <person name="Bougher N.L."/>
            <person name="Buchanan P."/>
            <person name="Buyck B."/>
            <person name="Bense V."/>
            <person name="Catcheside P."/>
            <person name="Chovatia M."/>
            <person name="Cooper J."/>
            <person name="Damon W."/>
            <person name="Desjardin D."/>
            <person name="Finy P."/>
            <person name="Geml J."/>
            <person name="Haridas S."/>
            <person name="Hughes K."/>
            <person name="Justo A."/>
            <person name="Karasinski D."/>
            <person name="Kautmanova I."/>
            <person name="Kiss B."/>
            <person name="Kocsube S."/>
            <person name="Kotiranta H."/>
            <person name="LaButti K.M."/>
            <person name="Lechner B.E."/>
            <person name="Liimatainen K."/>
            <person name="Lipzen A."/>
            <person name="Lukacs Z."/>
            <person name="Mihaltcheva S."/>
            <person name="Morgado L.N."/>
            <person name="Niskanen T."/>
            <person name="Noordeloos M.E."/>
            <person name="Ohm R.A."/>
            <person name="Ortiz-Santana B."/>
            <person name="Ovrebo C."/>
            <person name="Racz N."/>
            <person name="Riley R."/>
            <person name="Savchenko A."/>
            <person name="Shiryaev A."/>
            <person name="Soop K."/>
            <person name="Spirin V."/>
            <person name="Szebenyi C."/>
            <person name="Tomsovsky M."/>
            <person name="Tulloss R.E."/>
            <person name="Uehling J."/>
            <person name="Grigoriev I.V."/>
            <person name="Vagvolgyi C."/>
            <person name="Papp T."/>
            <person name="Martin F.M."/>
            <person name="Miettinen O."/>
            <person name="Hibbett D.S."/>
            <person name="Nagy L.G."/>
        </authorList>
    </citation>
    <scope>NUCLEOTIDE SEQUENCE [LARGE SCALE GENOMIC DNA]</scope>
    <source>
        <strain evidence="1 2">CBS 166.37</strain>
    </source>
</reference>
<gene>
    <name evidence="1" type="ORF">BDQ12DRAFT_728399</name>
</gene>
<accession>A0A5C3LIY4</accession>
<evidence type="ECO:0000313" key="1">
    <source>
        <dbReference type="EMBL" id="TFK32768.1"/>
    </source>
</evidence>
<sequence>MSPPTGIVNITFPLATNSYVYVETFVEGEELTIVNLQPTPFNPTPPQVSQGHIKWKLQFVNGDYTLHSYDGHPVVFSAGANTKLGVKGGRATAFEIEEYGSAESGSYVFKISGTQLALRATNEMSGPRIGARVFSDSDNKMIWTVGMAE</sequence>